<sequence>MEKTAILLLGLFLFGCTESRQYNYTPLAQSEHEPRALSTVQSVYSDEDAKICAKASVDMDNEKVKTFSCLNSVVKKLTDKTSVADEVITAAYFSCSNEIASLSKAAYKTTHCNMAKETSKSLLYFDSRLPYDDAKFEDKVRQALYPKLVNDVLTRKQQIK</sequence>
<dbReference type="AlphaFoldDB" id="A0A742DQK1"/>
<comment type="caution">
    <text evidence="1">The sequence shown here is derived from an EMBL/GenBank/DDBJ whole genome shotgun (WGS) entry which is preliminary data.</text>
</comment>
<protein>
    <recommendedName>
        <fullName evidence="2">Lipoprotein</fullName>
    </recommendedName>
</protein>
<reference evidence="1" key="1">
    <citation type="journal article" date="2018" name="Genome Biol.">
        <title>SKESA: strategic k-mer extension for scrupulous assemblies.</title>
        <authorList>
            <person name="Souvorov A."/>
            <person name="Agarwala R."/>
            <person name="Lipman D.J."/>
        </authorList>
    </citation>
    <scope>NUCLEOTIDE SEQUENCE</scope>
    <source>
        <strain evidence="1">13-4272</strain>
    </source>
</reference>
<reference evidence="1" key="2">
    <citation type="submission" date="2018-07" db="EMBL/GenBank/DDBJ databases">
        <authorList>
            <consortium name="NCBI Pathogen Detection Project"/>
        </authorList>
    </citation>
    <scope>NUCLEOTIDE SEQUENCE</scope>
    <source>
        <strain evidence="1">13-4272</strain>
    </source>
</reference>
<dbReference type="PROSITE" id="PS51257">
    <property type="entry name" value="PROKAR_LIPOPROTEIN"/>
    <property type="match status" value="1"/>
</dbReference>
<name>A0A742DQK1_SALMU</name>
<proteinExistence type="predicted"/>
<evidence type="ECO:0008006" key="2">
    <source>
        <dbReference type="Google" id="ProtNLM"/>
    </source>
</evidence>
<gene>
    <name evidence="1" type="ORF">G9G20_002740</name>
</gene>
<organism evidence="1">
    <name type="scientific">Salmonella muenchen</name>
    <dbReference type="NCBI Taxonomy" id="596"/>
    <lineage>
        <taxon>Bacteria</taxon>
        <taxon>Pseudomonadati</taxon>
        <taxon>Pseudomonadota</taxon>
        <taxon>Gammaproteobacteria</taxon>
        <taxon>Enterobacterales</taxon>
        <taxon>Enterobacteriaceae</taxon>
        <taxon>Salmonella</taxon>
    </lineage>
</organism>
<evidence type="ECO:0000313" key="1">
    <source>
        <dbReference type="EMBL" id="HAF1206765.1"/>
    </source>
</evidence>
<accession>A0A742DQK1</accession>
<dbReference type="EMBL" id="DAAUDP010000004">
    <property type="protein sequence ID" value="HAF1206765.1"/>
    <property type="molecule type" value="Genomic_DNA"/>
</dbReference>